<dbReference type="InterPro" id="IPR001810">
    <property type="entry name" value="F-box_dom"/>
</dbReference>
<proteinExistence type="predicted"/>
<comment type="caution">
    <text evidence="2">The sequence shown here is derived from an EMBL/GenBank/DDBJ whole genome shotgun (WGS) entry which is preliminary data.</text>
</comment>
<feature type="domain" description="F-box" evidence="1">
    <location>
        <begin position="1"/>
        <end position="47"/>
    </location>
</feature>
<evidence type="ECO:0000313" key="2">
    <source>
        <dbReference type="EMBL" id="CAF1569619.1"/>
    </source>
</evidence>
<evidence type="ECO:0000259" key="1">
    <source>
        <dbReference type="PROSITE" id="PS50181"/>
    </source>
</evidence>
<gene>
    <name evidence="2" type="ORF">XAT740_LOCUS44354</name>
</gene>
<dbReference type="InterPro" id="IPR032675">
    <property type="entry name" value="LRR_dom_sf"/>
</dbReference>
<organism evidence="2 3">
    <name type="scientific">Adineta ricciae</name>
    <name type="common">Rotifer</name>
    <dbReference type="NCBI Taxonomy" id="249248"/>
    <lineage>
        <taxon>Eukaryota</taxon>
        <taxon>Metazoa</taxon>
        <taxon>Spiralia</taxon>
        <taxon>Gnathifera</taxon>
        <taxon>Rotifera</taxon>
        <taxon>Eurotatoria</taxon>
        <taxon>Bdelloidea</taxon>
        <taxon>Adinetida</taxon>
        <taxon>Adinetidae</taxon>
        <taxon>Adineta</taxon>
    </lineage>
</organism>
<dbReference type="Gene3D" id="3.80.10.10">
    <property type="entry name" value="Ribonuclease Inhibitor"/>
    <property type="match status" value="2"/>
</dbReference>
<sequence>MLFESLPNELLILCFKYLNAPDVFYSLDHLNHRFDSLIRTMSLWLNFENVKSKFLCDQFSMKMSMEESIRRQIRSLRLSNKETCYPIHFFLSKFPIVEFSQLRRLTLVRITAGNWEFLQPILPQLSTLSSFQVFDCDLYRVNFTSVLPMSQLQTLVIPQSFKESFSTNQLARMIHLTIKECTLNVLLNLLKDAPNLSYLKIRRVSRSTPIEPVYCTSKLKSLIINSFYGDANHLWTLFQQTPNLEELIIKTSDNPTFLDADLWESFIIDLLPYLTIFKFKFEAFGLTSISEDMFTRFQNDFWCVQHAWLTEYMLDNNSGLVYTIPYPSEEYSIDITNGHRRVNGSIHTFDDVKKLDFQPPYCEKNNGYYFANVDSLEISDPYLASRCFILVDYPDLERLEMLVKFSNIKHLTVSHEIQFKTSNILKEIFEFATQLSSLEISLEYLMSLCENDELCQYFSKYIQKLNINVHSFRNSNQLKQFCKIFVNLEQLQYCMEKSNIYFLIKHLPKLTYLNIFNNSCNESIREDLEQMSDFDIITDFDVHDKHHGFSIWINRNTNMT</sequence>
<dbReference type="PROSITE" id="PS50181">
    <property type="entry name" value="FBOX"/>
    <property type="match status" value="1"/>
</dbReference>
<dbReference type="EMBL" id="CAJNOR010005609">
    <property type="protein sequence ID" value="CAF1569619.1"/>
    <property type="molecule type" value="Genomic_DNA"/>
</dbReference>
<dbReference type="Proteomes" id="UP000663828">
    <property type="component" value="Unassembled WGS sequence"/>
</dbReference>
<name>A0A815YG25_ADIRI</name>
<evidence type="ECO:0000313" key="3">
    <source>
        <dbReference type="Proteomes" id="UP000663828"/>
    </source>
</evidence>
<feature type="non-terminal residue" evidence="2">
    <location>
        <position position="560"/>
    </location>
</feature>
<accession>A0A815YG25</accession>
<protein>
    <recommendedName>
        <fullName evidence="1">F-box domain-containing protein</fullName>
    </recommendedName>
</protein>
<dbReference type="AlphaFoldDB" id="A0A815YG25"/>
<keyword evidence="3" id="KW-1185">Reference proteome</keyword>
<reference evidence="2" key="1">
    <citation type="submission" date="2021-02" db="EMBL/GenBank/DDBJ databases">
        <authorList>
            <person name="Nowell W R."/>
        </authorList>
    </citation>
    <scope>NUCLEOTIDE SEQUENCE</scope>
</reference>
<dbReference type="SUPFAM" id="SSF52047">
    <property type="entry name" value="RNI-like"/>
    <property type="match status" value="1"/>
</dbReference>